<evidence type="ECO:0000256" key="3">
    <source>
        <dbReference type="SAM" id="Coils"/>
    </source>
</evidence>
<dbReference type="STRING" id="261392.SAMN02745149_01343"/>
<dbReference type="SUPFAM" id="SSF111384">
    <property type="entry name" value="OmpH-like"/>
    <property type="match status" value="1"/>
</dbReference>
<dbReference type="AlphaFoldDB" id="A0A1T4KVT0"/>
<dbReference type="EMBL" id="FUWG01000009">
    <property type="protein sequence ID" value="SJZ46506.1"/>
    <property type="molecule type" value="Genomic_DNA"/>
</dbReference>
<sequence length="174" mass="19804">MKKRFFALIGVLFFMAAGSGLYAQQITKFGVVDTAKVYNAYFRNSAPVRNYEKKKAEFQEEINKYTDELQKLQLKKLEYEKADNDAQAQRVQAEISKKSEFLVEYTNAKNIELESIQKSLQSSDAFYKKLYDSLAKIAESGGYSMILSLQQANAILWYSSSVDITEQVIADLGL</sequence>
<organism evidence="5 6">
    <name type="scientific">Treponema porcinum</name>
    <dbReference type="NCBI Taxonomy" id="261392"/>
    <lineage>
        <taxon>Bacteria</taxon>
        <taxon>Pseudomonadati</taxon>
        <taxon>Spirochaetota</taxon>
        <taxon>Spirochaetia</taxon>
        <taxon>Spirochaetales</taxon>
        <taxon>Treponemataceae</taxon>
        <taxon>Treponema</taxon>
    </lineage>
</organism>
<dbReference type="GeneID" id="78316640"/>
<feature type="signal peptide" evidence="4">
    <location>
        <begin position="1"/>
        <end position="23"/>
    </location>
</feature>
<evidence type="ECO:0000256" key="1">
    <source>
        <dbReference type="ARBA" id="ARBA00009091"/>
    </source>
</evidence>
<dbReference type="Gene3D" id="3.30.910.20">
    <property type="entry name" value="Skp domain"/>
    <property type="match status" value="1"/>
</dbReference>
<dbReference type="PANTHER" id="PTHR35089">
    <property type="entry name" value="CHAPERONE PROTEIN SKP"/>
    <property type="match status" value="1"/>
</dbReference>
<dbReference type="OrthoDB" id="370855at2"/>
<reference evidence="5 6" key="1">
    <citation type="submission" date="2017-02" db="EMBL/GenBank/DDBJ databases">
        <authorList>
            <person name="Peterson S.W."/>
        </authorList>
    </citation>
    <scope>NUCLEOTIDE SEQUENCE [LARGE SCALE GENOMIC DNA]</scope>
    <source>
        <strain evidence="5 6">ATCC BAA-908</strain>
    </source>
</reference>
<dbReference type="Proteomes" id="UP000190423">
    <property type="component" value="Unassembled WGS sequence"/>
</dbReference>
<dbReference type="GO" id="GO:0005829">
    <property type="term" value="C:cytosol"/>
    <property type="evidence" value="ECO:0007669"/>
    <property type="project" value="TreeGrafter"/>
</dbReference>
<dbReference type="RefSeq" id="WP_078933254.1">
    <property type="nucleotide sequence ID" value="NZ_FUWG01000009.1"/>
</dbReference>
<evidence type="ECO:0000256" key="2">
    <source>
        <dbReference type="ARBA" id="ARBA00022729"/>
    </source>
</evidence>
<dbReference type="GO" id="GO:0050821">
    <property type="term" value="P:protein stabilization"/>
    <property type="evidence" value="ECO:0007669"/>
    <property type="project" value="TreeGrafter"/>
</dbReference>
<proteinExistence type="inferred from homology"/>
<dbReference type="Pfam" id="PF03938">
    <property type="entry name" value="OmpH"/>
    <property type="match status" value="1"/>
</dbReference>
<feature type="coiled-coil region" evidence="3">
    <location>
        <begin position="48"/>
        <end position="94"/>
    </location>
</feature>
<dbReference type="PANTHER" id="PTHR35089:SF1">
    <property type="entry name" value="CHAPERONE PROTEIN SKP"/>
    <property type="match status" value="1"/>
</dbReference>
<name>A0A1T4KVT0_TREPO</name>
<dbReference type="SMART" id="SM00935">
    <property type="entry name" value="OmpH"/>
    <property type="match status" value="1"/>
</dbReference>
<dbReference type="InterPro" id="IPR005632">
    <property type="entry name" value="Chaperone_Skp"/>
</dbReference>
<feature type="chain" id="PRO_5012345987" evidence="4">
    <location>
        <begin position="24"/>
        <end position="174"/>
    </location>
</feature>
<keyword evidence="6" id="KW-1185">Reference proteome</keyword>
<evidence type="ECO:0000313" key="5">
    <source>
        <dbReference type="EMBL" id="SJZ46506.1"/>
    </source>
</evidence>
<protein>
    <submittedName>
        <fullName evidence="5">Periplasmic chaperone for outer membrane proteins Skp</fullName>
    </submittedName>
</protein>
<comment type="similarity">
    <text evidence="1">Belongs to the Skp family.</text>
</comment>
<accession>A0A1T4KVT0</accession>
<keyword evidence="3" id="KW-0175">Coiled coil</keyword>
<dbReference type="InterPro" id="IPR024930">
    <property type="entry name" value="Skp_dom_sf"/>
</dbReference>
<dbReference type="GO" id="GO:0051082">
    <property type="term" value="F:unfolded protein binding"/>
    <property type="evidence" value="ECO:0007669"/>
    <property type="project" value="InterPro"/>
</dbReference>
<evidence type="ECO:0000313" key="6">
    <source>
        <dbReference type="Proteomes" id="UP000190423"/>
    </source>
</evidence>
<keyword evidence="2 4" id="KW-0732">Signal</keyword>
<evidence type="ECO:0000256" key="4">
    <source>
        <dbReference type="SAM" id="SignalP"/>
    </source>
</evidence>
<gene>
    <name evidence="5" type="ORF">SAMN02745149_01343</name>
</gene>